<dbReference type="CDD" id="cd07996">
    <property type="entry name" value="WGR_MMR_like"/>
    <property type="match status" value="1"/>
</dbReference>
<reference evidence="1" key="1">
    <citation type="submission" date="2023-03" db="EMBL/GenBank/DDBJ databases">
        <title>Chitinimonas shenzhenensis gen. nov., sp. nov., a novel member of family Burkholderiaceae isolated from activated sludge collected in Shen Zhen, China.</title>
        <authorList>
            <person name="Wang X."/>
        </authorList>
    </citation>
    <scope>NUCLEOTIDE SEQUENCE</scope>
    <source>
        <strain evidence="1">DQS-5</strain>
    </source>
</reference>
<keyword evidence="2" id="KW-1185">Reference proteome</keyword>
<protein>
    <submittedName>
        <fullName evidence="1">WGR domain-containing protein</fullName>
    </submittedName>
</protein>
<gene>
    <name evidence="1" type="ORF">PZA18_20830</name>
</gene>
<name>A0ABT7E4W5_9NEIS</name>
<dbReference type="Proteomes" id="UP001172778">
    <property type="component" value="Unassembled WGS sequence"/>
</dbReference>
<dbReference type="InterPro" id="IPR049809">
    <property type="entry name" value="YehF/YfeS-like_WGR"/>
</dbReference>
<evidence type="ECO:0000313" key="1">
    <source>
        <dbReference type="EMBL" id="MDK2126490.1"/>
    </source>
</evidence>
<evidence type="ECO:0000313" key="2">
    <source>
        <dbReference type="Proteomes" id="UP001172778"/>
    </source>
</evidence>
<dbReference type="EMBL" id="JARRAF010000039">
    <property type="protein sequence ID" value="MDK2126490.1"/>
    <property type="molecule type" value="Genomic_DNA"/>
</dbReference>
<dbReference type="RefSeq" id="WP_284102809.1">
    <property type="nucleotide sequence ID" value="NZ_JARRAF010000039.1"/>
</dbReference>
<comment type="caution">
    <text evidence="1">The sequence shown here is derived from an EMBL/GenBank/DDBJ whole genome shotgun (WGS) entry which is preliminary data.</text>
</comment>
<proteinExistence type="predicted"/>
<accession>A0ABT7E4W5</accession>
<organism evidence="1 2">
    <name type="scientific">Parachitinimonas caeni</name>
    <dbReference type="NCBI Taxonomy" id="3031301"/>
    <lineage>
        <taxon>Bacteria</taxon>
        <taxon>Pseudomonadati</taxon>
        <taxon>Pseudomonadota</taxon>
        <taxon>Betaproteobacteria</taxon>
        <taxon>Neisseriales</taxon>
        <taxon>Chitinibacteraceae</taxon>
        <taxon>Parachitinimonas</taxon>
    </lineage>
</organism>
<sequence length="106" mass="12381">MIEENYLLIIIKLGVFFMGLSTVSGDDFNSDDETIRLMRWETSERYYLAILQPDLLGDWGVYQAWGGKNSRRGNSLFKPVCTREEGDLLLNNIHRRRIKHGYALRI</sequence>